<organism evidence="2 3">
    <name type="scientific">Massilia pinisoli</name>
    <dbReference type="NCBI Taxonomy" id="1772194"/>
    <lineage>
        <taxon>Bacteria</taxon>
        <taxon>Pseudomonadati</taxon>
        <taxon>Pseudomonadota</taxon>
        <taxon>Betaproteobacteria</taxon>
        <taxon>Burkholderiales</taxon>
        <taxon>Oxalobacteraceae</taxon>
        <taxon>Telluria group</taxon>
        <taxon>Massilia</taxon>
    </lineage>
</organism>
<dbReference type="PROSITE" id="PS51257">
    <property type="entry name" value="PROKAR_LIPOPROTEIN"/>
    <property type="match status" value="1"/>
</dbReference>
<comment type="caution">
    <text evidence="2">The sequence shown here is derived from an EMBL/GenBank/DDBJ whole genome shotgun (WGS) entry which is preliminary data.</text>
</comment>
<accession>A0ABT1ZNQ7</accession>
<proteinExistence type="predicted"/>
<keyword evidence="3" id="KW-1185">Reference proteome</keyword>
<evidence type="ECO:0000256" key="1">
    <source>
        <dbReference type="SAM" id="SignalP"/>
    </source>
</evidence>
<feature type="chain" id="PRO_5046546599" description="YncE family protein" evidence="1">
    <location>
        <begin position="26"/>
        <end position="325"/>
    </location>
</feature>
<protein>
    <recommendedName>
        <fullName evidence="4">YncE family protein</fullName>
    </recommendedName>
</protein>
<dbReference type="RefSeq" id="WP_258816136.1">
    <property type="nucleotide sequence ID" value="NZ_JANUGW010000004.1"/>
</dbReference>
<keyword evidence="1" id="KW-0732">Signal</keyword>
<dbReference type="Gene3D" id="2.130.10.10">
    <property type="entry name" value="YVTN repeat-like/Quinoprotein amine dehydrogenase"/>
    <property type="match status" value="2"/>
</dbReference>
<dbReference type="InterPro" id="IPR015943">
    <property type="entry name" value="WD40/YVTN_repeat-like_dom_sf"/>
</dbReference>
<evidence type="ECO:0000313" key="3">
    <source>
        <dbReference type="Proteomes" id="UP001204151"/>
    </source>
</evidence>
<dbReference type="InterPro" id="IPR011048">
    <property type="entry name" value="Haem_d1_sf"/>
</dbReference>
<sequence>MKPVLIKPFFAGAALAACLSSAAAAEPVHYTVQQRWDLGPATRWDYAAIDTQRNRLFVTRGDRVQVLDAASGKPVGEIPDTAGVHGVAFAQDLKLGFTSNGRANTVTVFDLDTLKIKGDWKVAGANPDAILYDSATRKLYTFNGKSQDVSVFDAASGKPLATIPVGGRPEFAVTDGKRVYVNIEDKNEIVAIDAGTDRVLAHWPLAGCDEPSGLALDSAHARLFSVCGNRAMMVTDSASGKVVARIAIGDHPDAAYYDAGTATVLSSNGAGTLSVVRQLDADRYAPAVEVPTAKGARTMAFDPASHRVFLPTVVDKTFIMVVVGP</sequence>
<name>A0ABT1ZNQ7_9BURK</name>
<dbReference type="EMBL" id="JANUGW010000004">
    <property type="protein sequence ID" value="MCS0581546.1"/>
    <property type="molecule type" value="Genomic_DNA"/>
</dbReference>
<dbReference type="PANTHER" id="PTHR47197">
    <property type="entry name" value="PROTEIN NIRF"/>
    <property type="match status" value="1"/>
</dbReference>
<reference evidence="2 3" key="1">
    <citation type="submission" date="2022-08" db="EMBL/GenBank/DDBJ databases">
        <title>Reclassification of Massilia species as members of the genera Telluria, Duganella, Pseudoduganella, Mokoshia gen. nov. and Zemynaea gen. nov. using orthogonal and non-orthogonal genome-based approaches.</title>
        <authorList>
            <person name="Bowman J.P."/>
        </authorList>
    </citation>
    <scope>NUCLEOTIDE SEQUENCE [LARGE SCALE GENOMIC DNA]</scope>
    <source>
        <strain evidence="2 3">JCM 31316</strain>
    </source>
</reference>
<evidence type="ECO:0008006" key="4">
    <source>
        <dbReference type="Google" id="ProtNLM"/>
    </source>
</evidence>
<feature type="signal peptide" evidence="1">
    <location>
        <begin position="1"/>
        <end position="25"/>
    </location>
</feature>
<dbReference type="InterPro" id="IPR051200">
    <property type="entry name" value="Host-pathogen_enzymatic-act"/>
</dbReference>
<gene>
    <name evidence="2" type="ORF">NX784_08075</name>
</gene>
<dbReference type="PANTHER" id="PTHR47197:SF3">
    <property type="entry name" value="DIHYDRO-HEME D1 DEHYDROGENASE"/>
    <property type="match status" value="1"/>
</dbReference>
<evidence type="ECO:0000313" key="2">
    <source>
        <dbReference type="EMBL" id="MCS0581546.1"/>
    </source>
</evidence>
<dbReference type="SUPFAM" id="SSF51004">
    <property type="entry name" value="C-terminal (heme d1) domain of cytochrome cd1-nitrite reductase"/>
    <property type="match status" value="1"/>
</dbReference>
<dbReference type="Proteomes" id="UP001204151">
    <property type="component" value="Unassembled WGS sequence"/>
</dbReference>